<proteinExistence type="predicted"/>
<dbReference type="AlphaFoldDB" id="A0A0C3M8J6"/>
<protein>
    <submittedName>
        <fullName evidence="1">Uncharacterized protein</fullName>
    </submittedName>
</protein>
<dbReference type="Proteomes" id="UP000054248">
    <property type="component" value="Unassembled WGS sequence"/>
</dbReference>
<organism evidence="1 2">
    <name type="scientific">Tulasnella calospora MUT 4182</name>
    <dbReference type="NCBI Taxonomy" id="1051891"/>
    <lineage>
        <taxon>Eukaryota</taxon>
        <taxon>Fungi</taxon>
        <taxon>Dikarya</taxon>
        <taxon>Basidiomycota</taxon>
        <taxon>Agaricomycotina</taxon>
        <taxon>Agaricomycetes</taxon>
        <taxon>Cantharellales</taxon>
        <taxon>Tulasnellaceae</taxon>
        <taxon>Tulasnella</taxon>
    </lineage>
</organism>
<gene>
    <name evidence="1" type="ORF">M407DRAFT_159780</name>
</gene>
<evidence type="ECO:0000313" key="2">
    <source>
        <dbReference type="Proteomes" id="UP000054248"/>
    </source>
</evidence>
<evidence type="ECO:0000313" key="1">
    <source>
        <dbReference type="EMBL" id="KIO30032.1"/>
    </source>
</evidence>
<dbReference type="STRING" id="1051891.A0A0C3M8J6"/>
<reference evidence="2" key="2">
    <citation type="submission" date="2015-01" db="EMBL/GenBank/DDBJ databases">
        <title>Evolutionary Origins and Diversification of the Mycorrhizal Mutualists.</title>
        <authorList>
            <consortium name="DOE Joint Genome Institute"/>
            <consortium name="Mycorrhizal Genomics Consortium"/>
            <person name="Kohler A."/>
            <person name="Kuo A."/>
            <person name="Nagy L.G."/>
            <person name="Floudas D."/>
            <person name="Copeland A."/>
            <person name="Barry K.W."/>
            <person name="Cichocki N."/>
            <person name="Veneault-Fourrey C."/>
            <person name="LaButti K."/>
            <person name="Lindquist E.A."/>
            <person name="Lipzen A."/>
            <person name="Lundell T."/>
            <person name="Morin E."/>
            <person name="Murat C."/>
            <person name="Riley R."/>
            <person name="Ohm R."/>
            <person name="Sun H."/>
            <person name="Tunlid A."/>
            <person name="Henrissat B."/>
            <person name="Grigoriev I.V."/>
            <person name="Hibbett D.S."/>
            <person name="Martin F."/>
        </authorList>
    </citation>
    <scope>NUCLEOTIDE SEQUENCE [LARGE SCALE GENOMIC DNA]</scope>
    <source>
        <strain evidence="2">MUT 4182</strain>
    </source>
</reference>
<dbReference type="HOGENOM" id="CLU_086755_0_0_1"/>
<dbReference type="OrthoDB" id="3307094at2759"/>
<name>A0A0C3M8J6_9AGAM</name>
<reference evidence="1 2" key="1">
    <citation type="submission" date="2014-04" db="EMBL/GenBank/DDBJ databases">
        <authorList>
            <consortium name="DOE Joint Genome Institute"/>
            <person name="Kuo A."/>
            <person name="Girlanda M."/>
            <person name="Perotto S."/>
            <person name="Kohler A."/>
            <person name="Nagy L.G."/>
            <person name="Floudas D."/>
            <person name="Copeland A."/>
            <person name="Barry K.W."/>
            <person name="Cichocki N."/>
            <person name="Veneault-Fourrey C."/>
            <person name="LaButti K."/>
            <person name="Lindquist E.A."/>
            <person name="Lipzen A."/>
            <person name="Lundell T."/>
            <person name="Morin E."/>
            <person name="Murat C."/>
            <person name="Sun H."/>
            <person name="Tunlid A."/>
            <person name="Henrissat B."/>
            <person name="Grigoriev I.V."/>
            <person name="Hibbett D.S."/>
            <person name="Martin F."/>
            <person name="Nordberg H.P."/>
            <person name="Cantor M.N."/>
            <person name="Hua S.X."/>
        </authorList>
    </citation>
    <scope>NUCLEOTIDE SEQUENCE [LARGE SCALE GENOMIC DNA]</scope>
    <source>
        <strain evidence="1 2">MUT 4182</strain>
    </source>
</reference>
<keyword evidence="2" id="KW-1185">Reference proteome</keyword>
<sequence length="245" mass="28332">MRSRAYASTLRCAMGYFSSNVSVIWEGPWRIILDVDNIRTARRVLNWLSGSPKPDSPAVPLHLMITADGDPPSVKDILAVMADTEGVHRVSFGYGTPVADALKILTTGSVVEGGAREPFPELKEIWIAELLDENEWEHLLRMLRRRQGEIEAIKGDQHLKPLRKVEFGWIWRIEDHAEEITKFRSIHWPNRIEEVRRLLGPEGELGWYRRRVTEDGVLENRRVSDHWYYIVLPPVNKYTKLLTSR</sequence>
<dbReference type="EMBL" id="KN822976">
    <property type="protein sequence ID" value="KIO30032.1"/>
    <property type="molecule type" value="Genomic_DNA"/>
</dbReference>
<accession>A0A0C3M8J6</accession>